<dbReference type="eggNOG" id="ENOG5033J8P">
    <property type="taxonomic scope" value="Bacteria"/>
</dbReference>
<name>F6BKM3_THEXL</name>
<evidence type="ECO:0000313" key="2">
    <source>
        <dbReference type="EMBL" id="AEF17155.1"/>
    </source>
</evidence>
<organism evidence="2 3">
    <name type="scientific">Thermoanaerobacterium xylanolyticum (strain ATCC 49914 / DSM 7097 / LX-11)</name>
    <dbReference type="NCBI Taxonomy" id="858215"/>
    <lineage>
        <taxon>Bacteria</taxon>
        <taxon>Bacillati</taxon>
        <taxon>Bacillota</taxon>
        <taxon>Clostridia</taxon>
        <taxon>Thermoanaerobacterales</taxon>
        <taxon>Thermoanaerobacteraceae</taxon>
        <taxon>Thermoanaerobacterium</taxon>
    </lineage>
</organism>
<dbReference type="STRING" id="858215.Thexy_1122"/>
<dbReference type="KEGG" id="txy:Thexy_1122"/>
<keyword evidence="3" id="KW-1185">Reference proteome</keyword>
<dbReference type="RefSeq" id="WP_013787897.1">
    <property type="nucleotide sequence ID" value="NC_015555.1"/>
</dbReference>
<protein>
    <submittedName>
        <fullName evidence="2">Uncharacterized protein</fullName>
    </submittedName>
</protein>
<evidence type="ECO:0000313" key="3">
    <source>
        <dbReference type="Proteomes" id="UP000007239"/>
    </source>
</evidence>
<dbReference type="HOGENOM" id="CLU_2248843_0_0_9"/>
<dbReference type="AlphaFoldDB" id="F6BKM3"/>
<keyword evidence="1" id="KW-0472">Membrane</keyword>
<gene>
    <name evidence="2" type="ordered locus">Thexy_1122</name>
</gene>
<dbReference type="Proteomes" id="UP000007239">
    <property type="component" value="Chromosome"/>
</dbReference>
<keyword evidence="1" id="KW-1133">Transmembrane helix</keyword>
<sequence length="112" mass="12857">MKDNEPNKKNEFEKELDDLKEWEENQYNPGYYIGTGRIPEPIKGVGKYPFIQIIIGLIILLPIIVAIIDETNVLNIIAFIIPAIIGFSLVYGGIIKLINMKKIRKGNQRFRI</sequence>
<feature type="transmembrane region" description="Helical" evidence="1">
    <location>
        <begin position="74"/>
        <end position="95"/>
    </location>
</feature>
<dbReference type="EMBL" id="CP002739">
    <property type="protein sequence ID" value="AEF17155.1"/>
    <property type="molecule type" value="Genomic_DNA"/>
</dbReference>
<reference evidence="2" key="1">
    <citation type="submission" date="2011-05" db="EMBL/GenBank/DDBJ databases">
        <title>Complete sequence of Thermoanaerobacterium xylanolyticum LX-11.</title>
        <authorList>
            <consortium name="US DOE Joint Genome Institute"/>
            <person name="Lucas S."/>
            <person name="Han J."/>
            <person name="Lapidus A."/>
            <person name="Cheng J.-F."/>
            <person name="Goodwin L."/>
            <person name="Pitluck S."/>
            <person name="Peters L."/>
            <person name="Mikhailova N."/>
            <person name="Lu M."/>
            <person name="Han C."/>
            <person name="Tapia R."/>
            <person name="Land M."/>
            <person name="Hauser L."/>
            <person name="Kyrpides N."/>
            <person name="Ivanova N."/>
            <person name="Pagani I."/>
            <person name="Hemme C."/>
            <person name="Woyke T."/>
        </authorList>
    </citation>
    <scope>NUCLEOTIDE SEQUENCE</scope>
    <source>
        <strain evidence="2">LX-11</strain>
    </source>
</reference>
<feature type="transmembrane region" description="Helical" evidence="1">
    <location>
        <begin position="50"/>
        <end position="68"/>
    </location>
</feature>
<accession>F6BKM3</accession>
<proteinExistence type="predicted"/>
<evidence type="ECO:0000256" key="1">
    <source>
        <dbReference type="SAM" id="Phobius"/>
    </source>
</evidence>
<keyword evidence="1" id="KW-0812">Transmembrane</keyword>